<keyword evidence="7" id="KW-1185">Reference proteome</keyword>
<dbReference type="Proteomes" id="UP001519363">
    <property type="component" value="Unassembled WGS sequence"/>
</dbReference>
<dbReference type="EMBL" id="JAGIOO010000001">
    <property type="protein sequence ID" value="MBP2473999.1"/>
    <property type="molecule type" value="Genomic_DNA"/>
</dbReference>
<comment type="caution">
    <text evidence="6">The sequence shown here is derived from an EMBL/GenBank/DDBJ whole genome shotgun (WGS) entry which is preliminary data.</text>
</comment>
<dbReference type="Gene3D" id="3.40.50.300">
    <property type="entry name" value="P-loop containing nucleotide triphosphate hydrolases"/>
    <property type="match status" value="1"/>
</dbReference>
<sequence length="301" mass="32396">MTREEWNVVRIEVSRLVVVHRGGQRALDGVDLSLRGGLVGLVGPNGAGKTTLVRTLTGLVRPTSGSVNVGGHDLATGAGRRQVRHLLGYLPQDFDPYPELTGREFLDYLALLKHMDSRRARRAQIEDLLERTGLTGVADQRVGRYSTGTRRRLGIAQALLGDPRLVVVDEPTANLDPEERMRFRGLLAALAGDRTVLLATHILGDVAQTCPQTVVLAGGRVVYHGATAELTEQARGRTYTVTADAPPPPDAGVVVNAWAADGVMRYRVAGGTPPEGISTEEPTLEDGYAALMHTMRGTAWT</sequence>
<evidence type="ECO:0000313" key="7">
    <source>
        <dbReference type="Proteomes" id="UP001519363"/>
    </source>
</evidence>
<reference evidence="6 7" key="1">
    <citation type="submission" date="2021-03" db="EMBL/GenBank/DDBJ databases">
        <title>Sequencing the genomes of 1000 actinobacteria strains.</title>
        <authorList>
            <person name="Klenk H.-P."/>
        </authorList>
    </citation>
    <scope>NUCLEOTIDE SEQUENCE [LARGE SCALE GENOMIC DNA]</scope>
    <source>
        <strain evidence="6 7">DSM 44580</strain>
    </source>
</reference>
<dbReference type="SMART" id="SM00382">
    <property type="entry name" value="AAA"/>
    <property type="match status" value="1"/>
</dbReference>
<protein>
    <submittedName>
        <fullName evidence="6">ABC-type multidrug transport system ATPase subunit</fullName>
    </submittedName>
</protein>
<dbReference type="RefSeq" id="WP_209706951.1">
    <property type="nucleotide sequence ID" value="NZ_JAGIOO010000001.1"/>
</dbReference>
<gene>
    <name evidence="6" type="ORF">JOF53_002871</name>
</gene>
<dbReference type="PROSITE" id="PS50893">
    <property type="entry name" value="ABC_TRANSPORTER_2"/>
    <property type="match status" value="1"/>
</dbReference>
<dbReference type="InterPro" id="IPR003439">
    <property type="entry name" value="ABC_transporter-like_ATP-bd"/>
</dbReference>
<evidence type="ECO:0000313" key="6">
    <source>
        <dbReference type="EMBL" id="MBP2473999.1"/>
    </source>
</evidence>
<feature type="domain" description="ABC transporter" evidence="5">
    <location>
        <begin position="11"/>
        <end position="243"/>
    </location>
</feature>
<evidence type="ECO:0000256" key="2">
    <source>
        <dbReference type="ARBA" id="ARBA00022448"/>
    </source>
</evidence>
<keyword evidence="4" id="KW-0067">ATP-binding</keyword>
<evidence type="ECO:0000259" key="5">
    <source>
        <dbReference type="PROSITE" id="PS50893"/>
    </source>
</evidence>
<dbReference type="PANTHER" id="PTHR43335">
    <property type="entry name" value="ABC TRANSPORTER, ATP-BINDING PROTEIN"/>
    <property type="match status" value="1"/>
</dbReference>
<keyword evidence="3" id="KW-0547">Nucleotide-binding</keyword>
<evidence type="ECO:0000256" key="4">
    <source>
        <dbReference type="ARBA" id="ARBA00022840"/>
    </source>
</evidence>
<dbReference type="PANTHER" id="PTHR43335:SF2">
    <property type="entry name" value="ABC TRANSPORTER, ATP-BINDING PROTEIN"/>
    <property type="match status" value="1"/>
</dbReference>
<dbReference type="SUPFAM" id="SSF52540">
    <property type="entry name" value="P-loop containing nucleoside triphosphate hydrolases"/>
    <property type="match status" value="1"/>
</dbReference>
<evidence type="ECO:0000256" key="3">
    <source>
        <dbReference type="ARBA" id="ARBA00022741"/>
    </source>
</evidence>
<evidence type="ECO:0000256" key="1">
    <source>
        <dbReference type="ARBA" id="ARBA00005417"/>
    </source>
</evidence>
<dbReference type="Pfam" id="PF00005">
    <property type="entry name" value="ABC_tran"/>
    <property type="match status" value="1"/>
</dbReference>
<comment type="similarity">
    <text evidence="1">Belongs to the ABC transporter superfamily.</text>
</comment>
<accession>A0ABS5ABP6</accession>
<name>A0ABS5ABP6_9PSEU</name>
<dbReference type="InterPro" id="IPR027417">
    <property type="entry name" value="P-loop_NTPase"/>
</dbReference>
<dbReference type="InterPro" id="IPR003593">
    <property type="entry name" value="AAA+_ATPase"/>
</dbReference>
<proteinExistence type="inferred from homology"/>
<keyword evidence="2" id="KW-0813">Transport</keyword>
<organism evidence="6 7">
    <name type="scientific">Crossiella equi</name>
    <dbReference type="NCBI Taxonomy" id="130796"/>
    <lineage>
        <taxon>Bacteria</taxon>
        <taxon>Bacillati</taxon>
        <taxon>Actinomycetota</taxon>
        <taxon>Actinomycetes</taxon>
        <taxon>Pseudonocardiales</taxon>
        <taxon>Pseudonocardiaceae</taxon>
        <taxon>Crossiella</taxon>
    </lineage>
</organism>